<dbReference type="SUPFAM" id="SSF49785">
    <property type="entry name" value="Galactose-binding domain-like"/>
    <property type="match status" value="5"/>
</dbReference>
<feature type="domain" description="DUF7402" evidence="5">
    <location>
        <begin position="488"/>
        <end position="624"/>
    </location>
</feature>
<dbReference type="STRING" id="269621.A0A238F244"/>
<dbReference type="PANTHER" id="PTHR13491:SF0">
    <property type="entry name" value="ZINC FINGER CCHC DOMAIN-CONTAINING PROTEIN 10"/>
    <property type="match status" value="1"/>
</dbReference>
<reference evidence="7" key="1">
    <citation type="submission" date="2016-09" db="EMBL/GenBank/DDBJ databases">
        <authorList>
            <person name="Jeantristanb JTB J.-T."/>
            <person name="Ricardo R."/>
        </authorList>
    </citation>
    <scope>NUCLEOTIDE SEQUENCE [LARGE SCALE GENOMIC DNA]</scope>
</reference>
<feature type="compositionally biased region" description="Low complexity" evidence="3">
    <location>
        <begin position="806"/>
        <end position="820"/>
    </location>
</feature>
<feature type="compositionally biased region" description="Low complexity" evidence="3">
    <location>
        <begin position="466"/>
        <end position="487"/>
    </location>
</feature>
<dbReference type="Pfam" id="PF24135">
    <property type="entry name" value="DUF7402"/>
    <property type="match status" value="5"/>
</dbReference>
<dbReference type="Gene3D" id="2.60.120.260">
    <property type="entry name" value="Galactose-binding domain-like"/>
    <property type="match status" value="5"/>
</dbReference>
<evidence type="ECO:0000256" key="4">
    <source>
        <dbReference type="SAM" id="SignalP"/>
    </source>
</evidence>
<feature type="domain" description="DUF7402" evidence="5">
    <location>
        <begin position="992"/>
        <end position="1128"/>
    </location>
</feature>
<evidence type="ECO:0000313" key="6">
    <source>
        <dbReference type="EMBL" id="SCV68200.1"/>
    </source>
</evidence>
<dbReference type="InterPro" id="IPR008979">
    <property type="entry name" value="Galactose-bd-like_sf"/>
</dbReference>
<accession>A0A238F244</accession>
<comment type="similarity">
    <text evidence="1">Belongs to the PIGL family.</text>
</comment>
<dbReference type="GO" id="GO:0000225">
    <property type="term" value="F:N-acetylglucosaminylphosphatidylinositol deacetylase activity"/>
    <property type="evidence" value="ECO:0007669"/>
    <property type="project" value="UniProtKB-EC"/>
</dbReference>
<sequence length="1559" mass="160394">MPSTRHSHWRRDTNVGMYLILLLSLVHYATAAGVFNCLGGAVYIVAHPDDDLLFAGPALQEDLASNPCLTSIYLTSGDSGSGSDYAQSREGGSEAAYAQMMGVSNNYTEFVATFGGQPVLVRTLIGSPGVQKLWFRLPDGNIDGSGYSVTGSESLRDLYFGTIGTINTVSKNAYYTYNDLQNALVEILGARQPTVVRTLDHLSAFDAGDHADHIATGRITREAVSAYTLGTPSFAGYMGYPVSNLPPTMSTTSSEYEAKCAAFFAYTPYDNDECQSLADCQDAGRGEVYWLQRQYQVTPALATTSSSNQTPPQRLPAGTNVALTAVPSVSSVESGSSASGLNDGVISGYPANETAEWASDHGGVGSWAKLTWSTPQNLTGVILYDRPNPDDWLQGGTLTFTDGQVISFVNPLNDGSGVIINLNQSIVTNTLLLTVTKVSASTSNVGLSELQAWGQACPGCALSTTAPAAPSKTTTSAGSSPTGSTGPDLARLGTATASTAAEVQPASAAIDGILSGYLENGTGTDSSEWSSDHQGVGATLTITFTSPQMMNRFVLYDRPNLNDQILGATATFSDGSVVPIPSLPNNGAGLTINFARKTTTKVTLRVTKVSTSTSNIGLMEWQMYFVTATPTTTTTSMTKTPTASAVPVSTPSSGVDIALSGVATASTGAAGQGPERANDGIIGGYTENGLGNSFAEWSTIRQGFGAFLTITWTSPIFINQFVLYDRPNLSDQITGAIVTFSDGSTVNIPALANAGTATTINFAGRSTTSVTLTVTSVSPTTENVGLSEWQIYYVAPSIATPYTAPKTTASATPTGSASGAVVTPSPGTDIALSGTATSSSSSPNQGPEKAIDGLIGGYKEDGSGNYTQEWASNGQSVGATLTITWASPIFINQFILYDRPNLNDQITGGFVTFSDGSTVPIPALANAGTATPVNFAGRATTSVTLTVASVSSTTSNIGLSEWQIYYVASSAATTTATSTASAGVTSPTPGTDLAMLGTATSSSNGPGQGPEKAIDGLIGGYKEDGTGIYTQEWASNGQGVRATLTITWSSPMTMNLFVMYDRPNLNDQVTSGTVTFSDGSIVAIPTLANAGTATTINFATKTSTKVIFTVTGVSSTTSNIGLSEWQIYYVSGSTATTSSQIGGSQIGGTAQIQVLPDGPVPLAVPETATTASSSSSRSSTTTSTRSSLSTSKSSSASRTSIALSSTTASTTSSTSATMTSKPVSSSTTKSTTTKSTTTKSTTTKSTTTKSTTTKSTTTKSTTTKSTTTKSTTTKSTTTKSTSSSALPTPTSLAAVGGSAANSSLAMRSYAAYMVASFPSGGSNSSAAAYDVCSYKCDTTVGCTYFAYTQASKICSLYTQMNAFGTFTPVTGGKVWNLFVPATNCTVYAAATNNAACAMWQTSSTVCTNGIGRTAWSVYPGLQGTGSGSVELSHNIATDYNACLTRTLATSGATFFEYAFNTRICYVKSSGPYVGLSAMTNFAHTVLGTCASNGAAANGAVCIDRVACGTAPVVTSSTAATKTSSTAKSTSTTASLSVAKRSEGTGRGKPSAFIVRERAN</sequence>
<evidence type="ECO:0000259" key="5">
    <source>
        <dbReference type="Pfam" id="PF24135"/>
    </source>
</evidence>
<evidence type="ECO:0000256" key="1">
    <source>
        <dbReference type="ARBA" id="ARBA00006066"/>
    </source>
</evidence>
<evidence type="ECO:0000256" key="3">
    <source>
        <dbReference type="SAM" id="MobiDB-lite"/>
    </source>
</evidence>
<dbReference type="PANTHER" id="PTHR13491">
    <property type="entry name" value="ZCCHC10 PROTEIN"/>
    <property type="match status" value="1"/>
</dbReference>
<feature type="region of interest" description="Disordered" evidence="3">
    <location>
        <begin position="806"/>
        <end position="854"/>
    </location>
</feature>
<keyword evidence="4" id="KW-0732">Signal</keyword>
<feature type="region of interest" description="Disordered" evidence="3">
    <location>
        <begin position="1157"/>
        <end position="1287"/>
    </location>
</feature>
<feature type="signal peptide" evidence="4">
    <location>
        <begin position="1"/>
        <end position="31"/>
    </location>
</feature>
<feature type="domain" description="DUF7402" evidence="5">
    <location>
        <begin position="829"/>
        <end position="965"/>
    </location>
</feature>
<dbReference type="InterPro" id="IPR055826">
    <property type="entry name" value="DUF7402"/>
</dbReference>
<protein>
    <recommendedName>
        <fullName evidence="2">N-acetylglucosaminylphosphatidylinositol deacetylase</fullName>
        <ecNumber evidence="2">3.5.1.89</ecNumber>
    </recommendedName>
</protein>
<feature type="region of interest" description="Disordered" evidence="3">
    <location>
        <begin position="466"/>
        <end position="491"/>
    </location>
</feature>
<dbReference type="SUPFAM" id="SSF102588">
    <property type="entry name" value="LmbE-like"/>
    <property type="match status" value="1"/>
</dbReference>
<dbReference type="Pfam" id="PF02585">
    <property type="entry name" value="PIG-L"/>
    <property type="match status" value="1"/>
</dbReference>
<feature type="compositionally biased region" description="Low complexity" evidence="3">
    <location>
        <begin position="1167"/>
        <end position="1284"/>
    </location>
</feature>
<dbReference type="EC" id="3.5.1.89" evidence="2"/>
<organism evidence="6 7">
    <name type="scientific">Microbotryum intermedium</name>
    <dbReference type="NCBI Taxonomy" id="269621"/>
    <lineage>
        <taxon>Eukaryota</taxon>
        <taxon>Fungi</taxon>
        <taxon>Dikarya</taxon>
        <taxon>Basidiomycota</taxon>
        <taxon>Pucciniomycotina</taxon>
        <taxon>Microbotryomycetes</taxon>
        <taxon>Microbotryales</taxon>
        <taxon>Microbotryaceae</taxon>
        <taxon>Microbotryum</taxon>
    </lineage>
</organism>
<feature type="chain" id="PRO_5013234987" description="N-acetylglucosaminylphosphatidylinositol deacetylase" evidence="4">
    <location>
        <begin position="32"/>
        <end position="1559"/>
    </location>
</feature>
<feature type="domain" description="DUF7402" evidence="5">
    <location>
        <begin position="656"/>
        <end position="792"/>
    </location>
</feature>
<name>A0A238F244_9BASI</name>
<evidence type="ECO:0000313" key="7">
    <source>
        <dbReference type="Proteomes" id="UP000198372"/>
    </source>
</evidence>
<evidence type="ECO:0000256" key="2">
    <source>
        <dbReference type="ARBA" id="ARBA00012176"/>
    </source>
</evidence>
<dbReference type="Proteomes" id="UP000198372">
    <property type="component" value="Unassembled WGS sequence"/>
</dbReference>
<keyword evidence="7" id="KW-1185">Reference proteome</keyword>
<dbReference type="InterPro" id="IPR003737">
    <property type="entry name" value="GlcNAc_PI_deacetylase-related"/>
</dbReference>
<dbReference type="OrthoDB" id="2526946at2759"/>
<feature type="domain" description="DUF7402" evidence="5">
    <location>
        <begin position="320"/>
        <end position="453"/>
    </location>
</feature>
<proteinExistence type="inferred from homology"/>
<gene>
    <name evidence="6" type="ORF">BQ2448_321</name>
</gene>
<dbReference type="InterPro" id="IPR024078">
    <property type="entry name" value="LmbE-like_dom_sf"/>
</dbReference>
<dbReference type="Gene3D" id="3.40.50.10320">
    <property type="entry name" value="LmbE-like"/>
    <property type="match status" value="1"/>
</dbReference>
<dbReference type="EMBL" id="FMSP01000003">
    <property type="protein sequence ID" value="SCV68200.1"/>
    <property type="molecule type" value="Genomic_DNA"/>
</dbReference>
<dbReference type="InterPro" id="IPR039715">
    <property type="entry name" value="ZCCHC10"/>
</dbReference>